<evidence type="ECO:0000313" key="1">
    <source>
        <dbReference type="EMBL" id="GAI82776.1"/>
    </source>
</evidence>
<proteinExistence type="predicted"/>
<dbReference type="AlphaFoldDB" id="X1SUF2"/>
<reference evidence="1" key="1">
    <citation type="journal article" date="2014" name="Front. Microbiol.">
        <title>High frequency of phylogenetically diverse reductive dehalogenase-homologous genes in deep subseafloor sedimentary metagenomes.</title>
        <authorList>
            <person name="Kawai M."/>
            <person name="Futagami T."/>
            <person name="Toyoda A."/>
            <person name="Takaki Y."/>
            <person name="Nishi S."/>
            <person name="Hori S."/>
            <person name="Arai W."/>
            <person name="Tsubouchi T."/>
            <person name="Morono Y."/>
            <person name="Uchiyama I."/>
            <person name="Ito T."/>
            <person name="Fujiyama A."/>
            <person name="Inagaki F."/>
            <person name="Takami H."/>
        </authorList>
    </citation>
    <scope>NUCLEOTIDE SEQUENCE</scope>
    <source>
        <strain evidence="1">Expedition CK06-06</strain>
    </source>
</reference>
<accession>X1SUF2</accession>
<feature type="non-terminal residue" evidence="1">
    <location>
        <position position="1"/>
    </location>
</feature>
<organism evidence="1">
    <name type="scientific">marine sediment metagenome</name>
    <dbReference type="NCBI Taxonomy" id="412755"/>
    <lineage>
        <taxon>unclassified sequences</taxon>
        <taxon>metagenomes</taxon>
        <taxon>ecological metagenomes</taxon>
    </lineage>
</organism>
<sequence length="31" mass="3766">RETFYKTSLTLYNIFKTRRVILLQCCAEELI</sequence>
<comment type="caution">
    <text evidence="1">The sequence shown here is derived from an EMBL/GenBank/DDBJ whole genome shotgun (WGS) entry which is preliminary data.</text>
</comment>
<gene>
    <name evidence="1" type="ORF">S12H4_19285</name>
</gene>
<dbReference type="EMBL" id="BARW01009626">
    <property type="protein sequence ID" value="GAI82776.1"/>
    <property type="molecule type" value="Genomic_DNA"/>
</dbReference>
<name>X1SUF2_9ZZZZ</name>
<protein>
    <submittedName>
        <fullName evidence="1">Uncharacterized protein</fullName>
    </submittedName>
</protein>